<accession>A0A4R9C329</accession>
<dbReference type="RefSeq" id="WP_134710889.1">
    <property type="nucleotide sequence ID" value="NZ_CP119081.1"/>
</dbReference>
<dbReference type="InterPro" id="IPR001647">
    <property type="entry name" value="HTH_TetR"/>
</dbReference>
<gene>
    <name evidence="4" type="ORF">EQF91_00140</name>
</gene>
<organism evidence="4 5">
    <name type="scientific">Helcococcus ovis</name>
    <dbReference type="NCBI Taxonomy" id="72026"/>
    <lineage>
        <taxon>Bacteria</taxon>
        <taxon>Bacillati</taxon>
        <taxon>Bacillota</taxon>
        <taxon>Tissierellia</taxon>
        <taxon>Tissierellales</taxon>
        <taxon>Peptoniphilaceae</taxon>
        <taxon>Helcococcus</taxon>
    </lineage>
</organism>
<dbReference type="InterPro" id="IPR009057">
    <property type="entry name" value="Homeodomain-like_sf"/>
</dbReference>
<dbReference type="EMBL" id="SCFR01000001">
    <property type="protein sequence ID" value="TFF67644.1"/>
    <property type="molecule type" value="Genomic_DNA"/>
</dbReference>
<dbReference type="Pfam" id="PF00440">
    <property type="entry name" value="TetR_N"/>
    <property type="match status" value="1"/>
</dbReference>
<keyword evidence="5" id="KW-1185">Reference proteome</keyword>
<dbReference type="GeneID" id="97031691"/>
<comment type="caution">
    <text evidence="4">The sequence shown here is derived from an EMBL/GenBank/DDBJ whole genome shotgun (WGS) entry which is preliminary data.</text>
</comment>
<dbReference type="AlphaFoldDB" id="A0A4R9C329"/>
<evidence type="ECO:0000259" key="3">
    <source>
        <dbReference type="PROSITE" id="PS50977"/>
    </source>
</evidence>
<feature type="DNA-binding region" description="H-T-H motif" evidence="2">
    <location>
        <begin position="31"/>
        <end position="50"/>
    </location>
</feature>
<proteinExistence type="predicted"/>
<sequence length="193" mass="22429">MPKIVNIEEEKENIINAFQNCILEMPLSDVSVRIIAKRANISHSKIFSYFKNKNEIIITYANKIAEDYSIAFRDLLIKYKNLDKSNLSVLNSIMSELFEIDPNNIIEKLYAQIYVLGQYDDEIKSVVLKAYDNWRKSLKKLMLTIDNKITDEQIKSILILIEGIMIYRMNDNFSAKEAKNILNNLIKVASQNQ</sequence>
<name>A0A4R9C329_9FIRM</name>
<keyword evidence="1 2" id="KW-0238">DNA-binding</keyword>
<evidence type="ECO:0000313" key="4">
    <source>
        <dbReference type="EMBL" id="TFF67644.1"/>
    </source>
</evidence>
<feature type="domain" description="HTH tetR-type" evidence="3">
    <location>
        <begin position="8"/>
        <end position="68"/>
    </location>
</feature>
<dbReference type="OrthoDB" id="9814703at2"/>
<dbReference type="Gene3D" id="1.10.357.10">
    <property type="entry name" value="Tetracycline Repressor, domain 2"/>
    <property type="match status" value="1"/>
</dbReference>
<dbReference type="SUPFAM" id="SSF46689">
    <property type="entry name" value="Homeodomain-like"/>
    <property type="match status" value="1"/>
</dbReference>
<dbReference type="GO" id="GO:0003677">
    <property type="term" value="F:DNA binding"/>
    <property type="evidence" value="ECO:0007669"/>
    <property type="project" value="UniProtKB-UniRule"/>
</dbReference>
<reference evidence="4 5" key="1">
    <citation type="submission" date="2019-01" db="EMBL/GenBank/DDBJ databases">
        <title>Draft Genome Sequences of Helcococcus ovis Strains Isolated from the Uterus and Vagina of Dairy Cows with Metritis.</title>
        <authorList>
            <person name="Cunha F."/>
            <person name="Jeon S.J."/>
            <person name="Kutzer P."/>
            <person name="Galvao K.N."/>
        </authorList>
    </citation>
    <scope>NUCLEOTIDE SEQUENCE [LARGE SCALE GENOMIC DNA]</scope>
    <source>
        <strain evidence="4 5">KG-37</strain>
    </source>
</reference>
<dbReference type="PROSITE" id="PS50977">
    <property type="entry name" value="HTH_TETR_2"/>
    <property type="match status" value="1"/>
</dbReference>
<dbReference type="Proteomes" id="UP000297454">
    <property type="component" value="Unassembled WGS sequence"/>
</dbReference>
<evidence type="ECO:0000256" key="2">
    <source>
        <dbReference type="PROSITE-ProRule" id="PRU00335"/>
    </source>
</evidence>
<protein>
    <submittedName>
        <fullName evidence="4">TetR/AcrR family transcriptional regulator</fullName>
    </submittedName>
</protein>
<evidence type="ECO:0000313" key="5">
    <source>
        <dbReference type="Proteomes" id="UP000297454"/>
    </source>
</evidence>
<evidence type="ECO:0000256" key="1">
    <source>
        <dbReference type="ARBA" id="ARBA00023125"/>
    </source>
</evidence>